<dbReference type="RefSeq" id="WP_129807751.1">
    <property type="nucleotide sequence ID" value="NZ_CP109086.1"/>
</dbReference>
<name>A0AB37X4D9_9ACTN</name>
<proteinExistence type="predicted"/>
<evidence type="ECO:0000313" key="2">
    <source>
        <dbReference type="Proteomes" id="UP000292095"/>
    </source>
</evidence>
<dbReference type="Proteomes" id="UP000292095">
    <property type="component" value="Unassembled WGS sequence"/>
</dbReference>
<accession>A0AB37X4D9</accession>
<reference evidence="1 2" key="1">
    <citation type="submission" date="2017-12" db="EMBL/GenBank/DDBJ databases">
        <title>Population genomics insights into the ecological differentiation and adaptive evolution in streptomycetes.</title>
        <authorList>
            <person name="Li Y."/>
            <person name="Huang Y."/>
        </authorList>
    </citation>
    <scope>NUCLEOTIDE SEQUENCE [LARGE SCALE GENOMIC DNA]</scope>
    <source>
        <strain evidence="1 2">FXJ.2339</strain>
    </source>
</reference>
<organism evidence="1 2">
    <name type="scientific">Streptomyces albidoflavus</name>
    <dbReference type="NCBI Taxonomy" id="1886"/>
    <lineage>
        <taxon>Bacteria</taxon>
        <taxon>Bacillati</taxon>
        <taxon>Actinomycetota</taxon>
        <taxon>Actinomycetes</taxon>
        <taxon>Kitasatosporales</taxon>
        <taxon>Streptomycetaceae</taxon>
        <taxon>Streptomyces</taxon>
        <taxon>Streptomyces albidoflavus group</taxon>
    </lineage>
</organism>
<dbReference type="AlphaFoldDB" id="A0AB37X4D9"/>
<sequence length="91" mass="10471">MSSVPRSERYENIPTALVYDIFAELATQLTGRYIRLSDTAPSAAERDQWWQKVLELRQYKRAVPARDRAALIAHISQWEAELSRLQGAHCV</sequence>
<dbReference type="EMBL" id="PKLK01000037">
    <property type="protein sequence ID" value="RZE30795.1"/>
    <property type="molecule type" value="Genomic_DNA"/>
</dbReference>
<gene>
    <name evidence="1" type="ORF">C0Q91_31145</name>
</gene>
<evidence type="ECO:0000313" key="1">
    <source>
        <dbReference type="EMBL" id="RZE30795.1"/>
    </source>
</evidence>
<comment type="caution">
    <text evidence="1">The sequence shown here is derived from an EMBL/GenBank/DDBJ whole genome shotgun (WGS) entry which is preliminary data.</text>
</comment>
<protein>
    <submittedName>
        <fullName evidence="1">Uncharacterized protein</fullName>
    </submittedName>
</protein>